<feature type="transmembrane region" description="Helical" evidence="6">
    <location>
        <begin position="214"/>
        <end position="232"/>
    </location>
</feature>
<feature type="transmembrane region" description="Helical" evidence="6">
    <location>
        <begin position="369"/>
        <end position="386"/>
    </location>
</feature>
<evidence type="ECO:0000259" key="7">
    <source>
        <dbReference type="PROSITE" id="PS50156"/>
    </source>
</evidence>
<dbReference type="Proteomes" id="UP000367750">
    <property type="component" value="Unassembled WGS sequence"/>
</dbReference>
<feature type="transmembrane region" description="Helical" evidence="6">
    <location>
        <begin position="309"/>
        <end position="335"/>
    </location>
</feature>
<dbReference type="InterPro" id="IPR050545">
    <property type="entry name" value="Mycobact_MmpL"/>
</dbReference>
<evidence type="ECO:0000256" key="2">
    <source>
        <dbReference type="ARBA" id="ARBA00022475"/>
    </source>
</evidence>
<dbReference type="EMBL" id="VYKK01000001">
    <property type="protein sequence ID" value="KAA9008557.1"/>
    <property type="molecule type" value="Genomic_DNA"/>
</dbReference>
<dbReference type="Gene3D" id="1.20.1640.10">
    <property type="entry name" value="Multidrug efflux transporter AcrB transmembrane domain"/>
    <property type="match status" value="2"/>
</dbReference>
<evidence type="ECO:0000256" key="3">
    <source>
        <dbReference type="ARBA" id="ARBA00022692"/>
    </source>
</evidence>
<sequence length="755" mass="81407">MFARIASVSARWPRTVIALWVLLLAGSLLLAPKLPDHLTSEGFSIPGSESAQASERIRTGFDGFYGQTLTVVLDHPGSAAGDAQFTGKLQTAEKALRDEPIIARLTSPASKGGESLADEKNGRVFIQIDMDATEKEARAFIPVVRDKLRSAGLDRDGFRFDITGSPALTEEMNEVSLSNVEMVERIGLPIVFVLLLLVFGSVVAALLPLLMGMFTIVLTLAVIYLFTLYMPLSSTLTNVVTMLGLGVAIDYALFITQRFREELAKGSSSASAAILSLSTAGRSVFFAGLTVMASLSSLFLPNTMFFRSIALGGLVVVFVSILTAFTLLPALLTLLGSRVDRLRIPFAFKSRSGSGFWTRFISVLLKRPALFLTIGVLFFAALAWPISKLEMHIPVAAFQELPKDSEARLGMEALTEHYGLGESFPVKLLLNTNGGSATGAEALKTVDRLTRQFGDKDGVQQVVSLTSVYPASPEQLAAAYQAPDRLPAEARAQLHSLLSRGGRETVLYLIPKEGPTSEKTRALVREIRAELPSALPGGYSGQVTGETATGMDFDKQVTGSLPQIVLYILILSFVLLALAFRSLLLPLKAILLNGLVTASTLGALVILYQWGHLPSSTAQALNVGTPVLICAILFGLSIDYEVIIVSRIKEAYSRGQDNRSAIVEGFTATTGMINGAASIMVVVFGVFLFAGFRFVQELGVGLAIAILMDAVIVRTVLVPASMHLLGRLNWWTPWNHRTLFPKEKKPEGKKSPKAV</sequence>
<proteinExistence type="predicted"/>
<dbReference type="PANTHER" id="PTHR33406:SF13">
    <property type="entry name" value="MEMBRANE PROTEIN YDFJ"/>
    <property type="match status" value="1"/>
</dbReference>
<dbReference type="GO" id="GO:0005886">
    <property type="term" value="C:plasma membrane"/>
    <property type="evidence" value="ECO:0007669"/>
    <property type="project" value="UniProtKB-SubCell"/>
</dbReference>
<evidence type="ECO:0000313" key="8">
    <source>
        <dbReference type="EMBL" id="KAA9008557.1"/>
    </source>
</evidence>
<organism evidence="8 9">
    <name type="scientific">Paenibacillus spiritus</name>
    <dbReference type="NCBI Taxonomy" id="2496557"/>
    <lineage>
        <taxon>Bacteria</taxon>
        <taxon>Bacillati</taxon>
        <taxon>Bacillota</taxon>
        <taxon>Bacilli</taxon>
        <taxon>Bacillales</taxon>
        <taxon>Paenibacillaceae</taxon>
        <taxon>Paenibacillus</taxon>
    </lineage>
</organism>
<dbReference type="Pfam" id="PF03176">
    <property type="entry name" value="MMPL"/>
    <property type="match status" value="2"/>
</dbReference>
<keyword evidence="5 6" id="KW-0472">Membrane</keyword>
<evidence type="ECO:0000256" key="6">
    <source>
        <dbReference type="SAM" id="Phobius"/>
    </source>
</evidence>
<keyword evidence="9" id="KW-1185">Reference proteome</keyword>
<dbReference type="SUPFAM" id="SSF82866">
    <property type="entry name" value="Multidrug efflux transporter AcrB transmembrane domain"/>
    <property type="match status" value="2"/>
</dbReference>
<feature type="transmembrane region" description="Helical" evidence="6">
    <location>
        <begin position="666"/>
        <end position="692"/>
    </location>
</feature>
<gene>
    <name evidence="8" type="ORF">F4V43_00015</name>
</gene>
<dbReference type="RefSeq" id="WP_150456187.1">
    <property type="nucleotide sequence ID" value="NZ_VYKK01000001.1"/>
</dbReference>
<feature type="transmembrane region" description="Helical" evidence="6">
    <location>
        <begin position="591"/>
        <end position="611"/>
    </location>
</feature>
<accession>A0A5J5GKK7</accession>
<keyword evidence="4 6" id="KW-1133">Transmembrane helix</keyword>
<name>A0A5J5GKK7_9BACL</name>
<dbReference type="OrthoDB" id="7051771at2"/>
<dbReference type="InterPro" id="IPR004869">
    <property type="entry name" value="MMPL_dom"/>
</dbReference>
<comment type="caution">
    <text evidence="8">The sequence shown here is derived from an EMBL/GenBank/DDBJ whole genome shotgun (WGS) entry which is preliminary data.</text>
</comment>
<feature type="transmembrane region" description="Helical" evidence="6">
    <location>
        <begin position="564"/>
        <end position="584"/>
    </location>
</feature>
<dbReference type="AlphaFoldDB" id="A0A5J5GKK7"/>
<evidence type="ECO:0000256" key="5">
    <source>
        <dbReference type="ARBA" id="ARBA00023136"/>
    </source>
</evidence>
<keyword evidence="2" id="KW-1003">Cell membrane</keyword>
<evidence type="ECO:0000256" key="1">
    <source>
        <dbReference type="ARBA" id="ARBA00004651"/>
    </source>
</evidence>
<feature type="transmembrane region" description="Helical" evidence="6">
    <location>
        <begin position="186"/>
        <end position="207"/>
    </location>
</feature>
<feature type="transmembrane region" description="Helical" evidence="6">
    <location>
        <begin position="238"/>
        <end position="256"/>
    </location>
</feature>
<protein>
    <submittedName>
        <fullName evidence="8">MMPL family transporter</fullName>
    </submittedName>
</protein>
<reference evidence="8 9" key="1">
    <citation type="submission" date="2019-09" db="EMBL/GenBank/DDBJ databases">
        <title>Bacillus ochoae sp. nov., Paenibacillus whitsoniae sp. nov., Paenibacillus spiritus sp. nov. Isolated from the Mars Exploration Rover during spacecraft assembly.</title>
        <authorList>
            <person name="Seuylemezian A."/>
            <person name="Vaishampayan P."/>
        </authorList>
    </citation>
    <scope>NUCLEOTIDE SEQUENCE [LARGE SCALE GENOMIC DNA]</scope>
    <source>
        <strain evidence="8 9">MER_111</strain>
    </source>
</reference>
<feature type="domain" description="SSD" evidence="7">
    <location>
        <begin position="205"/>
        <end position="334"/>
    </location>
</feature>
<keyword evidence="3 6" id="KW-0812">Transmembrane</keyword>
<dbReference type="InterPro" id="IPR000731">
    <property type="entry name" value="SSD"/>
</dbReference>
<evidence type="ECO:0000313" key="9">
    <source>
        <dbReference type="Proteomes" id="UP000367750"/>
    </source>
</evidence>
<feature type="transmembrane region" description="Helical" evidence="6">
    <location>
        <begin position="623"/>
        <end position="645"/>
    </location>
</feature>
<comment type="subcellular location">
    <subcellularLocation>
        <location evidence="1">Cell membrane</location>
        <topology evidence="1">Multi-pass membrane protein</topology>
    </subcellularLocation>
</comment>
<feature type="transmembrane region" description="Helical" evidence="6">
    <location>
        <begin position="698"/>
        <end position="717"/>
    </location>
</feature>
<dbReference type="PANTHER" id="PTHR33406">
    <property type="entry name" value="MEMBRANE PROTEIN MJ1562-RELATED"/>
    <property type="match status" value="1"/>
</dbReference>
<evidence type="ECO:0000256" key="4">
    <source>
        <dbReference type="ARBA" id="ARBA00022989"/>
    </source>
</evidence>
<dbReference type="PROSITE" id="PS50156">
    <property type="entry name" value="SSD"/>
    <property type="match status" value="1"/>
</dbReference>